<dbReference type="AlphaFoldDB" id="A0A834Y2U5"/>
<proteinExistence type="predicted"/>
<evidence type="ECO:0000256" key="2">
    <source>
        <dbReference type="SAM" id="Phobius"/>
    </source>
</evidence>
<accession>A0A834Y2U5</accession>
<feature type="region of interest" description="Disordered" evidence="1">
    <location>
        <begin position="1"/>
        <end position="23"/>
    </location>
</feature>
<sequence>MKMNMDHVHVKTKSMARSNSSKMACEKASRRLKATLHKANKLGVTTTEIAKLPSAKKLITERDHGWRLAVFMILMFVGGVVIALVCIAKNGCTRIEDISLAT</sequence>
<comment type="caution">
    <text evidence="3">The sequence shown here is derived from an EMBL/GenBank/DDBJ whole genome shotgun (WGS) entry which is preliminary data.</text>
</comment>
<evidence type="ECO:0000313" key="3">
    <source>
        <dbReference type="EMBL" id="KAF7996653.1"/>
    </source>
</evidence>
<dbReference type="Proteomes" id="UP000639338">
    <property type="component" value="Unassembled WGS sequence"/>
</dbReference>
<gene>
    <name evidence="3" type="ORF">HCN44_002299</name>
</gene>
<dbReference type="EMBL" id="JACMRX010000001">
    <property type="protein sequence ID" value="KAF7996653.1"/>
    <property type="molecule type" value="Genomic_DNA"/>
</dbReference>
<keyword evidence="2" id="KW-1133">Transmembrane helix</keyword>
<keyword evidence="2" id="KW-0472">Membrane</keyword>
<feature type="transmembrane region" description="Helical" evidence="2">
    <location>
        <begin position="66"/>
        <end position="85"/>
    </location>
</feature>
<protein>
    <submittedName>
        <fullName evidence="3">Uncharacterized protein</fullName>
    </submittedName>
</protein>
<evidence type="ECO:0000256" key="1">
    <source>
        <dbReference type="SAM" id="MobiDB-lite"/>
    </source>
</evidence>
<evidence type="ECO:0000313" key="4">
    <source>
        <dbReference type="Proteomes" id="UP000639338"/>
    </source>
</evidence>
<reference evidence="3 4" key="1">
    <citation type="submission" date="2020-08" db="EMBL/GenBank/DDBJ databases">
        <title>Aphidius gifuensis genome sequencing and assembly.</title>
        <authorList>
            <person name="Du Z."/>
        </authorList>
    </citation>
    <scope>NUCLEOTIDE SEQUENCE [LARGE SCALE GENOMIC DNA]</scope>
    <source>
        <strain evidence="3">YNYX2018</strain>
        <tissue evidence="3">Adults</tissue>
    </source>
</reference>
<keyword evidence="4" id="KW-1185">Reference proteome</keyword>
<keyword evidence="2" id="KW-0812">Transmembrane</keyword>
<name>A0A834Y2U5_APHGI</name>
<organism evidence="3 4">
    <name type="scientific">Aphidius gifuensis</name>
    <name type="common">Parasitoid wasp</name>
    <dbReference type="NCBI Taxonomy" id="684658"/>
    <lineage>
        <taxon>Eukaryota</taxon>
        <taxon>Metazoa</taxon>
        <taxon>Ecdysozoa</taxon>
        <taxon>Arthropoda</taxon>
        <taxon>Hexapoda</taxon>
        <taxon>Insecta</taxon>
        <taxon>Pterygota</taxon>
        <taxon>Neoptera</taxon>
        <taxon>Endopterygota</taxon>
        <taxon>Hymenoptera</taxon>
        <taxon>Apocrita</taxon>
        <taxon>Ichneumonoidea</taxon>
        <taxon>Braconidae</taxon>
        <taxon>Aphidiinae</taxon>
        <taxon>Aphidius</taxon>
    </lineage>
</organism>